<accession>A0AAJ0I9S8</accession>
<sequence length="74" mass="9577">MIRAATWKRLNKSWRYPCIWRAMFQKRENKRERQYVRSIYKAVKKRRQAYRHTPLFFLFFLEFPMFFFFFFMMG</sequence>
<evidence type="ECO:0000313" key="3">
    <source>
        <dbReference type="Proteomes" id="UP001285908"/>
    </source>
</evidence>
<dbReference type="RefSeq" id="XP_062694046.1">
    <property type="nucleotide sequence ID" value="XM_062831902.1"/>
</dbReference>
<name>A0AAJ0I9S8_9PEZI</name>
<gene>
    <name evidence="2" type="ORF">B0T23DRAFT_113316</name>
</gene>
<keyword evidence="1" id="KW-0812">Transmembrane</keyword>
<dbReference type="Proteomes" id="UP001285908">
    <property type="component" value="Unassembled WGS sequence"/>
</dbReference>
<organism evidence="2 3">
    <name type="scientific">Neurospora hispaniola</name>
    <dbReference type="NCBI Taxonomy" id="588809"/>
    <lineage>
        <taxon>Eukaryota</taxon>
        <taxon>Fungi</taxon>
        <taxon>Dikarya</taxon>
        <taxon>Ascomycota</taxon>
        <taxon>Pezizomycotina</taxon>
        <taxon>Sordariomycetes</taxon>
        <taxon>Sordariomycetidae</taxon>
        <taxon>Sordariales</taxon>
        <taxon>Sordariaceae</taxon>
        <taxon>Neurospora</taxon>
    </lineage>
</organism>
<keyword evidence="1" id="KW-1133">Transmembrane helix</keyword>
<dbReference type="AlphaFoldDB" id="A0AAJ0I9S8"/>
<keyword evidence="3" id="KW-1185">Reference proteome</keyword>
<proteinExistence type="predicted"/>
<evidence type="ECO:0000313" key="2">
    <source>
        <dbReference type="EMBL" id="KAK3494617.1"/>
    </source>
</evidence>
<comment type="caution">
    <text evidence="2">The sequence shown here is derived from an EMBL/GenBank/DDBJ whole genome shotgun (WGS) entry which is preliminary data.</text>
</comment>
<keyword evidence="1" id="KW-0472">Membrane</keyword>
<dbReference type="EMBL" id="JAULSX010000003">
    <property type="protein sequence ID" value="KAK3494617.1"/>
    <property type="molecule type" value="Genomic_DNA"/>
</dbReference>
<feature type="transmembrane region" description="Helical" evidence="1">
    <location>
        <begin position="55"/>
        <end position="73"/>
    </location>
</feature>
<reference evidence="2 3" key="1">
    <citation type="journal article" date="2023" name="Mol. Phylogenet. Evol.">
        <title>Genome-scale phylogeny and comparative genomics of the fungal order Sordariales.</title>
        <authorList>
            <person name="Hensen N."/>
            <person name="Bonometti L."/>
            <person name="Westerberg I."/>
            <person name="Brannstrom I.O."/>
            <person name="Guillou S."/>
            <person name="Cros-Aarteil S."/>
            <person name="Calhoun S."/>
            <person name="Haridas S."/>
            <person name="Kuo A."/>
            <person name="Mondo S."/>
            <person name="Pangilinan J."/>
            <person name="Riley R."/>
            <person name="LaButti K."/>
            <person name="Andreopoulos B."/>
            <person name="Lipzen A."/>
            <person name="Chen C."/>
            <person name="Yan M."/>
            <person name="Daum C."/>
            <person name="Ng V."/>
            <person name="Clum A."/>
            <person name="Steindorff A."/>
            <person name="Ohm R.A."/>
            <person name="Martin F."/>
            <person name="Silar P."/>
            <person name="Natvig D.O."/>
            <person name="Lalanne C."/>
            <person name="Gautier V."/>
            <person name="Ament-Velasquez S.L."/>
            <person name="Kruys A."/>
            <person name="Hutchinson M.I."/>
            <person name="Powell A.J."/>
            <person name="Barry K."/>
            <person name="Miller A.N."/>
            <person name="Grigoriev I.V."/>
            <person name="Debuchy R."/>
            <person name="Gladieux P."/>
            <person name="Hiltunen Thoren M."/>
            <person name="Johannesson H."/>
        </authorList>
    </citation>
    <scope>NUCLEOTIDE SEQUENCE [LARGE SCALE GENOMIC DNA]</scope>
    <source>
        <strain evidence="2 3">FGSC 10403</strain>
    </source>
</reference>
<evidence type="ECO:0000256" key="1">
    <source>
        <dbReference type="SAM" id="Phobius"/>
    </source>
</evidence>
<dbReference type="GeneID" id="87869524"/>
<protein>
    <submittedName>
        <fullName evidence="2">Uncharacterized protein</fullName>
    </submittedName>
</protein>